<dbReference type="EMBL" id="CP109965">
    <property type="protein sequence ID" value="WAJ71586.1"/>
    <property type="molecule type" value="Genomic_DNA"/>
</dbReference>
<comment type="similarity">
    <text evidence="2 6">Belongs to the FKBP-type PPIase family.</text>
</comment>
<name>A0ABY7AR40_9ALTE</name>
<dbReference type="PANTHER" id="PTHR43811:SF57">
    <property type="entry name" value="FKBP-TYPE PEPTIDYL-PROLYL CIS-TRANS ISOMERASE FKPA-RELATED"/>
    <property type="match status" value="1"/>
</dbReference>
<evidence type="ECO:0000256" key="1">
    <source>
        <dbReference type="ARBA" id="ARBA00000971"/>
    </source>
</evidence>
<dbReference type="Pfam" id="PF00254">
    <property type="entry name" value="FKBP_C"/>
    <property type="match status" value="1"/>
</dbReference>
<keyword evidence="4 5" id="KW-0413">Isomerase</keyword>
<evidence type="ECO:0000256" key="6">
    <source>
        <dbReference type="RuleBase" id="RU003915"/>
    </source>
</evidence>
<dbReference type="Proteomes" id="UP001163726">
    <property type="component" value="Chromosome"/>
</dbReference>
<dbReference type="InterPro" id="IPR000774">
    <property type="entry name" value="PPIase_FKBP_N"/>
</dbReference>
<evidence type="ECO:0000313" key="9">
    <source>
        <dbReference type="Proteomes" id="UP001163726"/>
    </source>
</evidence>
<reference evidence="8" key="1">
    <citation type="submission" date="2022-10" db="EMBL/GenBank/DDBJ databases">
        <title>Catenovulum adriacola sp. nov. isolated in the Harbour of Susak.</title>
        <authorList>
            <person name="Schoch T."/>
            <person name="Reich S.J."/>
            <person name="Stoeferle S."/>
            <person name="Flaiz M."/>
            <person name="Kazda M."/>
            <person name="Riedel C.U."/>
            <person name="Duerre P."/>
        </authorList>
    </citation>
    <scope>NUCLEOTIDE SEQUENCE</scope>
    <source>
        <strain evidence="8">TS8</strain>
    </source>
</reference>
<keyword evidence="9" id="KW-1185">Reference proteome</keyword>
<evidence type="ECO:0000256" key="2">
    <source>
        <dbReference type="ARBA" id="ARBA00006577"/>
    </source>
</evidence>
<evidence type="ECO:0000256" key="5">
    <source>
        <dbReference type="PROSITE-ProRule" id="PRU00277"/>
    </source>
</evidence>
<dbReference type="InterPro" id="IPR046357">
    <property type="entry name" value="PPIase_dom_sf"/>
</dbReference>
<gene>
    <name evidence="8" type="ORF">OLW01_05960</name>
</gene>
<dbReference type="GO" id="GO:0003755">
    <property type="term" value="F:peptidyl-prolyl cis-trans isomerase activity"/>
    <property type="evidence" value="ECO:0007669"/>
    <property type="project" value="UniProtKB-EC"/>
</dbReference>
<dbReference type="Gene3D" id="3.10.50.40">
    <property type="match status" value="1"/>
</dbReference>
<protein>
    <recommendedName>
        <fullName evidence="6">Peptidyl-prolyl cis-trans isomerase</fullName>
        <ecNumber evidence="6">5.2.1.8</ecNumber>
    </recommendedName>
</protein>
<dbReference type="InterPro" id="IPR001179">
    <property type="entry name" value="PPIase_FKBP_dom"/>
</dbReference>
<organism evidence="8 9">
    <name type="scientific">Catenovulum adriaticum</name>
    <dbReference type="NCBI Taxonomy" id="2984846"/>
    <lineage>
        <taxon>Bacteria</taxon>
        <taxon>Pseudomonadati</taxon>
        <taxon>Pseudomonadota</taxon>
        <taxon>Gammaproteobacteria</taxon>
        <taxon>Alteromonadales</taxon>
        <taxon>Alteromonadaceae</taxon>
        <taxon>Catenovulum</taxon>
    </lineage>
</organism>
<feature type="domain" description="PPIase FKBP-type" evidence="7">
    <location>
        <begin position="57"/>
        <end position="143"/>
    </location>
</feature>
<sequence length="143" mass="15702">MVAKKSVKSKGSAGLNKKNSEAFLTKFSQHPDSITTESGLMYKIIEQAEQKTYPQLSDTVVINQRILLADGSVIADSYKAGLPETFALNEAIEGLREGILLMPIGARYEFVIPAELAWGKKGNRGKIGPNALLHFDVRLIRVE</sequence>
<dbReference type="Pfam" id="PF01346">
    <property type="entry name" value="FKBP_N"/>
    <property type="match status" value="1"/>
</dbReference>
<dbReference type="EC" id="5.2.1.8" evidence="6"/>
<dbReference type="PROSITE" id="PS50059">
    <property type="entry name" value="FKBP_PPIASE"/>
    <property type="match status" value="1"/>
</dbReference>
<keyword evidence="3 5" id="KW-0697">Rotamase</keyword>
<evidence type="ECO:0000259" key="7">
    <source>
        <dbReference type="PROSITE" id="PS50059"/>
    </source>
</evidence>
<evidence type="ECO:0000256" key="4">
    <source>
        <dbReference type="ARBA" id="ARBA00023235"/>
    </source>
</evidence>
<comment type="catalytic activity">
    <reaction evidence="1 5 6">
        <text>[protein]-peptidylproline (omega=180) = [protein]-peptidylproline (omega=0)</text>
        <dbReference type="Rhea" id="RHEA:16237"/>
        <dbReference type="Rhea" id="RHEA-COMP:10747"/>
        <dbReference type="Rhea" id="RHEA-COMP:10748"/>
        <dbReference type="ChEBI" id="CHEBI:83833"/>
        <dbReference type="ChEBI" id="CHEBI:83834"/>
        <dbReference type="EC" id="5.2.1.8"/>
    </reaction>
</comment>
<evidence type="ECO:0000313" key="8">
    <source>
        <dbReference type="EMBL" id="WAJ71586.1"/>
    </source>
</evidence>
<dbReference type="PANTHER" id="PTHR43811">
    <property type="entry name" value="FKBP-TYPE PEPTIDYL-PROLYL CIS-TRANS ISOMERASE FKPA"/>
    <property type="match status" value="1"/>
</dbReference>
<proteinExistence type="inferred from homology"/>
<dbReference type="SUPFAM" id="SSF54534">
    <property type="entry name" value="FKBP-like"/>
    <property type="match status" value="1"/>
</dbReference>
<accession>A0ABY7AR40</accession>
<evidence type="ECO:0000256" key="3">
    <source>
        <dbReference type="ARBA" id="ARBA00023110"/>
    </source>
</evidence>